<dbReference type="Gene3D" id="1.25.40.10">
    <property type="entry name" value="Tetratricopeptide repeat domain"/>
    <property type="match status" value="8"/>
</dbReference>
<dbReference type="NCBIfam" id="TIGR00756">
    <property type="entry name" value="PPR"/>
    <property type="match status" value="5"/>
</dbReference>
<dbReference type="FunFam" id="1.25.40.10:FF:001093">
    <property type="entry name" value="Pentatricopeptide repeat-containing protein At2g34400"/>
    <property type="match status" value="1"/>
</dbReference>
<feature type="repeat" description="PPR" evidence="2">
    <location>
        <begin position="200"/>
        <end position="234"/>
    </location>
</feature>
<dbReference type="EMBL" id="WHWC01000004">
    <property type="protein sequence ID" value="KAG8384387.1"/>
    <property type="molecule type" value="Genomic_DNA"/>
</dbReference>
<dbReference type="FunFam" id="1.25.40.10:FF:000073">
    <property type="entry name" value="Pentatricopeptide repeat-containing protein chloroplastic"/>
    <property type="match status" value="1"/>
</dbReference>
<dbReference type="InterPro" id="IPR046960">
    <property type="entry name" value="PPR_At4g14850-like_plant"/>
</dbReference>
<dbReference type="FunFam" id="1.25.40.10:FF:000682">
    <property type="entry name" value="Pentatricopeptide repeat-containing protein At3g16610"/>
    <property type="match status" value="1"/>
</dbReference>
<feature type="repeat" description="PPR" evidence="2">
    <location>
        <begin position="831"/>
        <end position="865"/>
    </location>
</feature>
<evidence type="ECO:0000313" key="4">
    <source>
        <dbReference type="Proteomes" id="UP000826271"/>
    </source>
</evidence>
<dbReference type="InterPro" id="IPR046848">
    <property type="entry name" value="E_motif"/>
</dbReference>
<dbReference type="Pfam" id="PF20431">
    <property type="entry name" value="E_motif"/>
    <property type="match status" value="1"/>
</dbReference>
<feature type="repeat" description="PPR" evidence="2">
    <location>
        <begin position="597"/>
        <end position="631"/>
    </location>
</feature>
<feature type="repeat" description="PPR" evidence="2">
    <location>
        <begin position="301"/>
        <end position="335"/>
    </location>
</feature>
<dbReference type="PANTHER" id="PTHR47926">
    <property type="entry name" value="PENTATRICOPEPTIDE REPEAT-CONTAINING PROTEIN"/>
    <property type="match status" value="1"/>
</dbReference>
<proteinExistence type="predicted"/>
<dbReference type="GO" id="GO:0009451">
    <property type="term" value="P:RNA modification"/>
    <property type="evidence" value="ECO:0007669"/>
    <property type="project" value="InterPro"/>
</dbReference>
<dbReference type="InterPro" id="IPR011990">
    <property type="entry name" value="TPR-like_helical_dom_sf"/>
</dbReference>
<dbReference type="GO" id="GO:0003723">
    <property type="term" value="F:RNA binding"/>
    <property type="evidence" value="ECO:0007669"/>
    <property type="project" value="InterPro"/>
</dbReference>
<name>A0AAV6XUH9_9LAMI</name>
<dbReference type="Pfam" id="PF01535">
    <property type="entry name" value="PPR"/>
    <property type="match status" value="6"/>
</dbReference>
<feature type="repeat" description="PPR" evidence="2">
    <location>
        <begin position="402"/>
        <end position="436"/>
    </location>
</feature>
<evidence type="ECO:0000256" key="1">
    <source>
        <dbReference type="ARBA" id="ARBA00022737"/>
    </source>
</evidence>
<dbReference type="PANTHER" id="PTHR47926:SF544">
    <property type="entry name" value="PENTACOTRIPEPTIDE-REPEAT REGION OF PRORP DOMAIN-CONTAINING PROTEIN"/>
    <property type="match status" value="1"/>
</dbReference>
<dbReference type="AlphaFoldDB" id="A0AAV6XUH9"/>
<evidence type="ECO:0000256" key="2">
    <source>
        <dbReference type="PROSITE-ProRule" id="PRU00708"/>
    </source>
</evidence>
<keyword evidence="1" id="KW-0677">Repeat</keyword>
<reference evidence="3" key="1">
    <citation type="submission" date="2019-10" db="EMBL/GenBank/DDBJ databases">
        <authorList>
            <person name="Zhang R."/>
            <person name="Pan Y."/>
            <person name="Wang J."/>
            <person name="Ma R."/>
            <person name="Yu S."/>
        </authorList>
    </citation>
    <scope>NUCLEOTIDE SEQUENCE</scope>
    <source>
        <strain evidence="3">LA-IB0</strain>
        <tissue evidence="3">Leaf</tissue>
    </source>
</reference>
<keyword evidence="4" id="KW-1185">Reference proteome</keyword>
<dbReference type="Pfam" id="PF13041">
    <property type="entry name" value="PPR_2"/>
    <property type="match status" value="4"/>
</dbReference>
<comment type="caution">
    <text evidence="3">The sequence shown here is derived from an EMBL/GenBank/DDBJ whole genome shotgun (WGS) entry which is preliminary data.</text>
</comment>
<dbReference type="PROSITE" id="PS51375">
    <property type="entry name" value="PPR"/>
    <property type="match status" value="7"/>
</dbReference>
<evidence type="ECO:0000313" key="3">
    <source>
        <dbReference type="EMBL" id="KAG8384387.1"/>
    </source>
</evidence>
<gene>
    <name evidence="3" type="ORF">BUALT_Bualt04G0112800</name>
</gene>
<dbReference type="Proteomes" id="UP000826271">
    <property type="component" value="Unassembled WGS sequence"/>
</dbReference>
<accession>A0AAV6XUH9</accession>
<evidence type="ECO:0008006" key="5">
    <source>
        <dbReference type="Google" id="ProtNLM"/>
    </source>
</evidence>
<feature type="repeat" description="PPR" evidence="2">
    <location>
        <begin position="499"/>
        <end position="533"/>
    </location>
</feature>
<sequence length="984" mass="109699">MARLLSRASSLHNTFSPDFLFHLATFNRSLHTTPHFTKYFHSLLPLCRKSQDLKALNSLLIVHGLIRSQPLIRKFINQCCHLGFPDLALSAFEKIEKQSLYLQNLVLRSLSDNGLFENVILVYRKCRESGFLSDNYTYPFVIKACATLGDFCFGTMMHSVVLRTGFGGNIVVQTALLDFYSKIGEMENARKVVDEIPEPDIVAWNALISGYSINGFDREVIRVFHDMCVMDVKPNASTLASVFPVCSRAGFMDVGILLCGLAYKLGYSEDESLVPALISMYANFGDLLAARNIFDTSGRENVAIWNAMISAYTRNRKPENAAALFKAMLLDDVKPNMVTFVSLIPSSENLVNIWYVESIHAYVIKFGFKKELSIITALLSVYAKLGNMDSAESLCINLPKRNLLFWNSIVSAYAGHGLPEQSLEAVRAMQMDGFDPDAISIISLLSSCSELEGKSVHAFSLKNGIDLNPNASNAFLAFYCDFGVLAYSFRVFNRMVQKSTVSWNTMISGCLDNGESERGMLLFHEMKQKGVNFDLVTLISILPSCRNSVLGLAIHGYAIKTAFITDTSLANALVSMYINSGELEAAKLLFDDMPDRSVVSWNAILTGFRHHDSEKETLELFNQMIAEDRKPNYITLLNVLPACNTLLQGKSLHAYIYRKLIPLETPLLTSLMIMYARFENLRLCSIMFHMGDERSISLWNTIISAYLLSNNTTMAVSFFRELLWIKIEPDYVTILNIISVCAHFKNLQVSNSALAYIVKKGFKKDVAISNALIDLYAKCGSLSSARTLFEMMPIKDTISWNVMINGYGLHGDGVSALALYSQMRLFGLKPDRVTYMSILSACSHAGFVEHGRMVFDCMISDGVLPGMEHYACIVDLLGRTGHLNEAHQIIKNLPQKDCVNLLESLLGACLSHGDFGLGEEIGRMLLESNPKDSSPYVILYNVYAAAGKWIDANNVRLAMEQKEFNKIAGISLVDGNISIHNHDV</sequence>
<protein>
    <recommendedName>
        <fullName evidence="5">Pentatricopeptide repeat-containing protein</fullName>
    </recommendedName>
</protein>
<dbReference type="InterPro" id="IPR002885">
    <property type="entry name" value="PPR_rpt"/>
</dbReference>
<feature type="repeat" description="PPR" evidence="2">
    <location>
        <begin position="796"/>
        <end position="830"/>
    </location>
</feature>
<organism evidence="3 4">
    <name type="scientific">Buddleja alternifolia</name>
    <dbReference type="NCBI Taxonomy" id="168488"/>
    <lineage>
        <taxon>Eukaryota</taxon>
        <taxon>Viridiplantae</taxon>
        <taxon>Streptophyta</taxon>
        <taxon>Embryophyta</taxon>
        <taxon>Tracheophyta</taxon>
        <taxon>Spermatophyta</taxon>
        <taxon>Magnoliopsida</taxon>
        <taxon>eudicotyledons</taxon>
        <taxon>Gunneridae</taxon>
        <taxon>Pentapetalae</taxon>
        <taxon>asterids</taxon>
        <taxon>lamiids</taxon>
        <taxon>Lamiales</taxon>
        <taxon>Scrophulariaceae</taxon>
        <taxon>Buddlejeae</taxon>
        <taxon>Buddleja</taxon>
    </lineage>
</organism>